<reference evidence="7" key="1">
    <citation type="submission" date="2017-11" db="EMBL/GenBank/DDBJ databases">
        <title>Identification and Characterization of Floral MADS-box Genes in Heteromorphic Self-Incompatible Primula vulgaris.</title>
        <authorList>
            <person name="Burrows B.A."/>
            <person name="McCubbin A.G."/>
        </authorList>
    </citation>
    <scope>NUCLEOTIDE SEQUENCE</scope>
</reference>
<evidence type="ECO:0000256" key="5">
    <source>
        <dbReference type="ARBA" id="ARBA00023242"/>
    </source>
</evidence>
<feature type="domain" description="MADS-box" evidence="6">
    <location>
        <begin position="1"/>
        <end position="61"/>
    </location>
</feature>
<dbReference type="InterPro" id="IPR036879">
    <property type="entry name" value="TF_MADSbox_sf"/>
</dbReference>
<organism evidence="7">
    <name type="scientific">Primula vulgaris</name>
    <dbReference type="NCBI Taxonomy" id="175104"/>
    <lineage>
        <taxon>Eukaryota</taxon>
        <taxon>Viridiplantae</taxon>
        <taxon>Streptophyta</taxon>
        <taxon>Embryophyta</taxon>
        <taxon>Tracheophyta</taxon>
        <taxon>Spermatophyta</taxon>
        <taxon>Magnoliopsida</taxon>
        <taxon>eudicotyledons</taxon>
        <taxon>Gunneridae</taxon>
        <taxon>Pentapetalae</taxon>
        <taxon>asterids</taxon>
        <taxon>Ericales</taxon>
        <taxon>Primulaceae</taxon>
        <taxon>Primula</taxon>
    </lineage>
</organism>
<dbReference type="GO" id="GO:0000977">
    <property type="term" value="F:RNA polymerase II transcription regulatory region sequence-specific DNA binding"/>
    <property type="evidence" value="ECO:0007669"/>
    <property type="project" value="InterPro"/>
</dbReference>
<dbReference type="InterPro" id="IPR002100">
    <property type="entry name" value="TF_MADSbox"/>
</dbReference>
<proteinExistence type="evidence at transcript level"/>
<evidence type="ECO:0000313" key="7">
    <source>
        <dbReference type="EMBL" id="AZZ09245.1"/>
    </source>
</evidence>
<protein>
    <submittedName>
        <fullName evidence="7">FLOWERING LOCUS C 1</fullName>
    </submittedName>
</protein>
<sequence length="190" mass="21599">MGRRKLEIKKIEDKSSRQVAFSKRRNGLIKKARELSILCDAHVSLLVFSSSGKLYQFFSSDKILERYESRCKADGISPAGTSEQVNRFGNFETSSELLQVIERELKETHLDQLSVMDLVQLENELDAARDQIKSRKTQLVLQPITTLTEEEIKLSEENRLLAAEVAALKKQREGNEATKPNGKRPLLLLI</sequence>
<keyword evidence="3" id="KW-0238">DNA-binding</keyword>
<dbReference type="GO" id="GO:0003700">
    <property type="term" value="F:DNA-binding transcription factor activity"/>
    <property type="evidence" value="ECO:0007669"/>
    <property type="project" value="InterPro"/>
</dbReference>
<evidence type="ECO:0000256" key="1">
    <source>
        <dbReference type="ARBA" id="ARBA00004123"/>
    </source>
</evidence>
<accession>A0A3Q9U2K3</accession>
<keyword evidence="4" id="KW-0804">Transcription</keyword>
<evidence type="ECO:0000256" key="2">
    <source>
        <dbReference type="ARBA" id="ARBA00023015"/>
    </source>
</evidence>
<comment type="subcellular location">
    <subcellularLocation>
        <location evidence="1">Nucleus</location>
    </subcellularLocation>
</comment>
<dbReference type="InterPro" id="IPR033896">
    <property type="entry name" value="MEF2-like_N"/>
</dbReference>
<keyword evidence="5" id="KW-0539">Nucleus</keyword>
<dbReference type="CDD" id="cd00265">
    <property type="entry name" value="MADS_MEF2_like"/>
    <property type="match status" value="1"/>
</dbReference>
<dbReference type="SUPFAM" id="SSF55455">
    <property type="entry name" value="SRF-like"/>
    <property type="match status" value="1"/>
</dbReference>
<dbReference type="EMBL" id="MG590325">
    <property type="protein sequence ID" value="AZZ09245.1"/>
    <property type="molecule type" value="mRNA"/>
</dbReference>
<dbReference type="Pfam" id="PF01486">
    <property type="entry name" value="K-box"/>
    <property type="match status" value="1"/>
</dbReference>
<dbReference type="GO" id="GO:0045944">
    <property type="term" value="P:positive regulation of transcription by RNA polymerase II"/>
    <property type="evidence" value="ECO:0007669"/>
    <property type="project" value="InterPro"/>
</dbReference>
<dbReference type="PRINTS" id="PR00404">
    <property type="entry name" value="MADSDOMAIN"/>
</dbReference>
<dbReference type="SMART" id="SM00432">
    <property type="entry name" value="MADS"/>
    <property type="match status" value="1"/>
</dbReference>
<evidence type="ECO:0000256" key="4">
    <source>
        <dbReference type="ARBA" id="ARBA00023163"/>
    </source>
</evidence>
<dbReference type="PROSITE" id="PS50066">
    <property type="entry name" value="MADS_BOX_2"/>
    <property type="match status" value="1"/>
</dbReference>
<evidence type="ECO:0000256" key="3">
    <source>
        <dbReference type="ARBA" id="ARBA00023125"/>
    </source>
</evidence>
<dbReference type="GO" id="GO:0005634">
    <property type="term" value="C:nucleus"/>
    <property type="evidence" value="ECO:0007669"/>
    <property type="project" value="UniProtKB-SubCell"/>
</dbReference>
<name>A0A3Q9U2K3_9ERIC</name>
<keyword evidence="2" id="KW-0805">Transcription regulation</keyword>
<dbReference type="InterPro" id="IPR002487">
    <property type="entry name" value="TF_Kbox"/>
</dbReference>
<dbReference type="InterPro" id="IPR050142">
    <property type="entry name" value="MADS-box/MEF2_TF"/>
</dbReference>
<dbReference type="Gene3D" id="3.40.1810.10">
    <property type="entry name" value="Transcription factor, MADS-box"/>
    <property type="match status" value="1"/>
</dbReference>
<evidence type="ECO:0000259" key="6">
    <source>
        <dbReference type="PROSITE" id="PS50066"/>
    </source>
</evidence>
<dbReference type="Pfam" id="PF00319">
    <property type="entry name" value="SRF-TF"/>
    <property type="match status" value="1"/>
</dbReference>
<dbReference type="AlphaFoldDB" id="A0A3Q9U2K3"/>
<gene>
    <name evidence="7" type="primary">FLC1</name>
</gene>
<dbReference type="GO" id="GO:0046983">
    <property type="term" value="F:protein dimerization activity"/>
    <property type="evidence" value="ECO:0007669"/>
    <property type="project" value="InterPro"/>
</dbReference>
<dbReference type="PANTHER" id="PTHR48019">
    <property type="entry name" value="SERUM RESPONSE FACTOR HOMOLOG"/>
    <property type="match status" value="1"/>
</dbReference>